<dbReference type="Proteomes" id="UP001277761">
    <property type="component" value="Unassembled WGS sequence"/>
</dbReference>
<evidence type="ECO:0000256" key="1">
    <source>
        <dbReference type="SAM" id="MobiDB-lite"/>
    </source>
</evidence>
<sequence length="446" mass="46529">MSGVRGALLPLLVGVATVGVVLLGRDLLFDHSGGYVVRAEIADAAGLRRNSAVKVGGATGGRVTDVTLTRRDTAMVTMRLDDEAAPIGAGASARARPVNLLGEKFVDLDPGDVRHPRASASTIPLRRTASPVELDDVLNALGPDVRARLRILVNEAGVALAGRGADLNALLAHLPPALDELGRTVDDLGRDNARMRRLIVAGERVVGDVDGRRDDLAELVAQADAALRVTARRRAALGATIDRAPQALTQLGRSVGVLAESADRLVPAASRLRASAPALRQALQRAPGFADDARGTLRTARAVAPALTRLGREGTGPVGRLEPLTGDLAQLAAELEPVTTTLDRTIADALGFVHGYARAQQERDGLGHVLRLRLIVGRTALEALGRGLGGSSAPSSSRARSSSSPRPARGGERDRPGSGSRASRTARPAAEVPGRIQRLLREVLAP</sequence>
<dbReference type="RefSeq" id="WP_319953946.1">
    <property type="nucleotide sequence ID" value="NZ_JAXAVX010000003.1"/>
</dbReference>
<dbReference type="PANTHER" id="PTHR33371">
    <property type="entry name" value="INTERMEMBRANE PHOSPHOLIPID TRANSPORT SYSTEM BINDING PROTEIN MLAD-RELATED"/>
    <property type="match status" value="1"/>
</dbReference>
<dbReference type="InterPro" id="IPR003399">
    <property type="entry name" value="Mce/MlaD"/>
</dbReference>
<name>A0ABU4VIY6_9ACTN</name>
<gene>
    <name evidence="3" type="ORF">SK069_09335</name>
</gene>
<proteinExistence type="predicted"/>
<accession>A0ABU4VIY6</accession>
<dbReference type="EMBL" id="JAXAVX010000003">
    <property type="protein sequence ID" value="MDX8151794.1"/>
    <property type="molecule type" value="Genomic_DNA"/>
</dbReference>
<protein>
    <submittedName>
        <fullName evidence="3">MlaD family protein</fullName>
    </submittedName>
</protein>
<reference evidence="3 4" key="1">
    <citation type="submission" date="2023-11" db="EMBL/GenBank/DDBJ databases">
        <authorList>
            <person name="Xu M."/>
            <person name="Jiang T."/>
        </authorList>
    </citation>
    <scope>NUCLEOTIDE SEQUENCE [LARGE SCALE GENOMIC DNA]</scope>
    <source>
        <strain evidence="3 4">SD</strain>
    </source>
</reference>
<keyword evidence="4" id="KW-1185">Reference proteome</keyword>
<comment type="caution">
    <text evidence="3">The sequence shown here is derived from an EMBL/GenBank/DDBJ whole genome shotgun (WGS) entry which is preliminary data.</text>
</comment>
<evidence type="ECO:0000313" key="4">
    <source>
        <dbReference type="Proteomes" id="UP001277761"/>
    </source>
</evidence>
<dbReference type="InterPro" id="IPR052336">
    <property type="entry name" value="MlaD_Phospholipid_Transporter"/>
</dbReference>
<evidence type="ECO:0000313" key="3">
    <source>
        <dbReference type="EMBL" id="MDX8151794.1"/>
    </source>
</evidence>
<feature type="region of interest" description="Disordered" evidence="1">
    <location>
        <begin position="385"/>
        <end position="434"/>
    </location>
</feature>
<evidence type="ECO:0000259" key="2">
    <source>
        <dbReference type="Pfam" id="PF02470"/>
    </source>
</evidence>
<dbReference type="PANTHER" id="PTHR33371:SF4">
    <property type="entry name" value="INTERMEMBRANE PHOSPHOLIPID TRANSPORT SYSTEM BINDING PROTEIN MLAD"/>
    <property type="match status" value="1"/>
</dbReference>
<feature type="domain" description="Mce/MlaD" evidence="2">
    <location>
        <begin position="34"/>
        <end position="111"/>
    </location>
</feature>
<organism evidence="3 4">
    <name type="scientific">Patulibacter brassicae</name>
    <dbReference type="NCBI Taxonomy" id="1705717"/>
    <lineage>
        <taxon>Bacteria</taxon>
        <taxon>Bacillati</taxon>
        <taxon>Actinomycetota</taxon>
        <taxon>Thermoleophilia</taxon>
        <taxon>Solirubrobacterales</taxon>
        <taxon>Patulibacteraceae</taxon>
        <taxon>Patulibacter</taxon>
    </lineage>
</organism>
<feature type="compositionally biased region" description="Low complexity" evidence="1">
    <location>
        <begin position="385"/>
        <end position="408"/>
    </location>
</feature>
<dbReference type="Pfam" id="PF02470">
    <property type="entry name" value="MlaD"/>
    <property type="match status" value="1"/>
</dbReference>